<evidence type="ECO:0000256" key="1">
    <source>
        <dbReference type="ARBA" id="ARBA00022630"/>
    </source>
</evidence>
<keyword evidence="6" id="KW-1185">Reference proteome</keyword>
<name>A0A1I7CPF0_9ACTN</name>
<dbReference type="PANTHER" id="PTHR43408">
    <property type="entry name" value="FMN REDUCTASE (NADPH)"/>
    <property type="match status" value="1"/>
</dbReference>
<organism evidence="5 6">
    <name type="scientific">Geodermatophilus amargosae</name>
    <dbReference type="NCBI Taxonomy" id="1296565"/>
    <lineage>
        <taxon>Bacteria</taxon>
        <taxon>Bacillati</taxon>
        <taxon>Actinomycetota</taxon>
        <taxon>Actinomycetes</taxon>
        <taxon>Geodermatophilales</taxon>
        <taxon>Geodermatophilaceae</taxon>
        <taxon>Geodermatophilus</taxon>
    </lineage>
</organism>
<accession>A0A1I7CPF0</accession>
<sequence>MSGGPMRIIVLVGNPKPRSRTLAVGELLAGRVAELTGGSHDRTVDLCDHADRLFRWPDDELAQLSADVASAGILIVASPTYKASYTGLLKAFLDRYQAGGLAGVTAVPLMTMADPAHSLSVDVTLRPLLVELGASVPTKGMSFLTPAMADAPALVEAWVKDQEHVLRNLSGTQCN</sequence>
<dbReference type="AlphaFoldDB" id="A0A1I7CPF0"/>
<dbReference type="GO" id="GO:0016491">
    <property type="term" value="F:oxidoreductase activity"/>
    <property type="evidence" value="ECO:0007669"/>
    <property type="project" value="UniProtKB-KW"/>
</dbReference>
<keyword evidence="1" id="KW-0285">Flavoprotein</keyword>
<keyword evidence="2" id="KW-0288">FMN</keyword>
<evidence type="ECO:0000259" key="4">
    <source>
        <dbReference type="Pfam" id="PF03358"/>
    </source>
</evidence>
<dbReference type="PANTHER" id="PTHR43408:SF2">
    <property type="entry name" value="FMN REDUCTASE (NADPH)"/>
    <property type="match status" value="1"/>
</dbReference>
<evidence type="ECO:0000313" key="5">
    <source>
        <dbReference type="EMBL" id="SFU01326.1"/>
    </source>
</evidence>
<gene>
    <name evidence="5" type="ORF">SAMN05660657_04732</name>
</gene>
<dbReference type="EMBL" id="FPBA01000024">
    <property type="protein sequence ID" value="SFU01326.1"/>
    <property type="molecule type" value="Genomic_DNA"/>
</dbReference>
<reference evidence="6" key="1">
    <citation type="submission" date="2016-10" db="EMBL/GenBank/DDBJ databases">
        <authorList>
            <person name="Varghese N."/>
            <person name="Submissions S."/>
        </authorList>
    </citation>
    <scope>NUCLEOTIDE SEQUENCE [LARGE SCALE GENOMIC DNA]</scope>
    <source>
        <strain evidence="6">DSM 46136</strain>
    </source>
</reference>
<dbReference type="SUPFAM" id="SSF52218">
    <property type="entry name" value="Flavoproteins"/>
    <property type="match status" value="1"/>
</dbReference>
<dbReference type="RefSeq" id="WP_217644897.1">
    <property type="nucleotide sequence ID" value="NZ_FPBA01000024.1"/>
</dbReference>
<evidence type="ECO:0000313" key="6">
    <source>
        <dbReference type="Proteomes" id="UP000199546"/>
    </source>
</evidence>
<proteinExistence type="predicted"/>
<evidence type="ECO:0000256" key="2">
    <source>
        <dbReference type="ARBA" id="ARBA00022643"/>
    </source>
</evidence>
<protein>
    <submittedName>
        <fullName evidence="5">FMN reductase</fullName>
    </submittedName>
</protein>
<dbReference type="STRING" id="1296565.SAMN05660657_04732"/>
<evidence type="ECO:0000256" key="3">
    <source>
        <dbReference type="ARBA" id="ARBA00023002"/>
    </source>
</evidence>
<dbReference type="Proteomes" id="UP000199546">
    <property type="component" value="Unassembled WGS sequence"/>
</dbReference>
<feature type="domain" description="NADPH-dependent FMN reductase-like" evidence="4">
    <location>
        <begin position="6"/>
        <end position="140"/>
    </location>
</feature>
<keyword evidence="3" id="KW-0560">Oxidoreductase</keyword>
<dbReference type="Gene3D" id="3.40.50.360">
    <property type="match status" value="1"/>
</dbReference>
<dbReference type="InterPro" id="IPR005025">
    <property type="entry name" value="FMN_Rdtase-like_dom"/>
</dbReference>
<dbReference type="Pfam" id="PF03358">
    <property type="entry name" value="FMN_red"/>
    <property type="match status" value="1"/>
</dbReference>
<dbReference type="InterPro" id="IPR051814">
    <property type="entry name" value="NAD(P)H-dep_FMN_reductase"/>
</dbReference>
<dbReference type="InterPro" id="IPR029039">
    <property type="entry name" value="Flavoprotein-like_sf"/>
</dbReference>